<organism evidence="7 8">
    <name type="scientific">Agromyces mediolanus</name>
    <name type="common">Corynebacterium mediolanum</name>
    <dbReference type="NCBI Taxonomy" id="41986"/>
    <lineage>
        <taxon>Bacteria</taxon>
        <taxon>Bacillati</taxon>
        <taxon>Actinomycetota</taxon>
        <taxon>Actinomycetes</taxon>
        <taxon>Micrococcales</taxon>
        <taxon>Microbacteriaceae</taxon>
        <taxon>Agromyces</taxon>
    </lineage>
</organism>
<keyword evidence="3 6" id="KW-0812">Transmembrane</keyword>
<evidence type="ECO:0000256" key="4">
    <source>
        <dbReference type="ARBA" id="ARBA00022989"/>
    </source>
</evidence>
<evidence type="ECO:0000256" key="2">
    <source>
        <dbReference type="ARBA" id="ARBA00009142"/>
    </source>
</evidence>
<sequence length="260" mass="27097">MQERTRLSIWILILLGVMMGYFSGLFGVGGGIVLVPMLMLFGVDQRIAAGTSTAAILPTAIVGTVTYGLTGHVDWIAAALIAVGMIVGAQLGTYLLARLPRAALFWGFLGFLAVVAVSLWLVVPQRDAEIELNVWLGAALVAVGVLTGILSGLMGVGGGIVVVPVLMFFFGASDLVAKGTSLAMMVPGSISGTIGNARRRNVDLRMAAIIGVTACVASPLGTWTAQSITPFVSNVAFSVLLAFAAWQLVQKHLKSRRTAA</sequence>
<feature type="transmembrane region" description="Helical" evidence="6">
    <location>
        <begin position="7"/>
        <end position="35"/>
    </location>
</feature>
<gene>
    <name evidence="7" type="ORF">GCM10010196_09160</name>
</gene>
<comment type="caution">
    <text evidence="7">The sequence shown here is derived from an EMBL/GenBank/DDBJ whole genome shotgun (WGS) entry which is preliminary data.</text>
</comment>
<comment type="similarity">
    <text evidence="2 6">Belongs to the 4-toluene sulfonate uptake permease (TSUP) (TC 2.A.102) family.</text>
</comment>
<reference evidence="7" key="1">
    <citation type="journal article" date="2014" name="Int. J. Syst. Evol. Microbiol.">
        <title>Complete genome sequence of Corynebacterium casei LMG S-19264T (=DSM 44701T), isolated from a smear-ripened cheese.</title>
        <authorList>
            <consortium name="US DOE Joint Genome Institute (JGI-PGF)"/>
            <person name="Walter F."/>
            <person name="Albersmeier A."/>
            <person name="Kalinowski J."/>
            <person name="Ruckert C."/>
        </authorList>
    </citation>
    <scope>NUCLEOTIDE SEQUENCE</scope>
    <source>
        <strain evidence="7">JCM 3346</strain>
    </source>
</reference>
<feature type="transmembrane region" description="Helical" evidence="6">
    <location>
        <begin position="206"/>
        <end position="225"/>
    </location>
</feature>
<feature type="transmembrane region" description="Helical" evidence="6">
    <location>
        <begin position="76"/>
        <end position="97"/>
    </location>
</feature>
<feature type="transmembrane region" description="Helical" evidence="6">
    <location>
        <begin position="47"/>
        <end position="69"/>
    </location>
</feature>
<keyword evidence="4 6" id="KW-1133">Transmembrane helix</keyword>
<dbReference type="Proteomes" id="UP000610303">
    <property type="component" value="Unassembled WGS sequence"/>
</dbReference>
<dbReference type="InterPro" id="IPR002781">
    <property type="entry name" value="TM_pro_TauE-like"/>
</dbReference>
<evidence type="ECO:0000313" key="8">
    <source>
        <dbReference type="Proteomes" id="UP000610303"/>
    </source>
</evidence>
<dbReference type="EMBL" id="BMRJ01000001">
    <property type="protein sequence ID" value="GGR18255.1"/>
    <property type="molecule type" value="Genomic_DNA"/>
</dbReference>
<keyword evidence="5 6" id="KW-0472">Membrane</keyword>
<comment type="subcellular location">
    <subcellularLocation>
        <location evidence="6">Cell membrane</location>
        <topology evidence="6">Multi-pass membrane protein</topology>
    </subcellularLocation>
    <subcellularLocation>
        <location evidence="1">Membrane</location>
        <topology evidence="1">Multi-pass membrane protein</topology>
    </subcellularLocation>
</comment>
<dbReference type="InterPro" id="IPR051598">
    <property type="entry name" value="TSUP/Inactive_protease-like"/>
</dbReference>
<dbReference type="AlphaFoldDB" id="A0A918F891"/>
<evidence type="ECO:0000256" key="6">
    <source>
        <dbReference type="RuleBase" id="RU363041"/>
    </source>
</evidence>
<keyword evidence="6" id="KW-1003">Cell membrane</keyword>
<evidence type="ECO:0000313" key="7">
    <source>
        <dbReference type="EMBL" id="GGR18255.1"/>
    </source>
</evidence>
<dbReference type="Pfam" id="PF01925">
    <property type="entry name" value="TauE"/>
    <property type="match status" value="2"/>
</dbReference>
<feature type="transmembrane region" description="Helical" evidence="6">
    <location>
        <begin position="134"/>
        <end position="153"/>
    </location>
</feature>
<dbReference type="PANTHER" id="PTHR43701">
    <property type="entry name" value="MEMBRANE TRANSPORTER PROTEIN MJ0441-RELATED"/>
    <property type="match status" value="1"/>
</dbReference>
<dbReference type="GO" id="GO:0005886">
    <property type="term" value="C:plasma membrane"/>
    <property type="evidence" value="ECO:0007669"/>
    <property type="project" value="UniProtKB-SubCell"/>
</dbReference>
<proteinExistence type="inferred from homology"/>
<keyword evidence="8" id="KW-1185">Reference proteome</keyword>
<feature type="transmembrane region" description="Helical" evidence="6">
    <location>
        <begin position="103"/>
        <end position="122"/>
    </location>
</feature>
<feature type="transmembrane region" description="Helical" evidence="6">
    <location>
        <begin position="231"/>
        <end position="249"/>
    </location>
</feature>
<dbReference type="PANTHER" id="PTHR43701:SF2">
    <property type="entry name" value="MEMBRANE TRANSPORTER PROTEIN YJNA-RELATED"/>
    <property type="match status" value="1"/>
</dbReference>
<feature type="transmembrane region" description="Helical" evidence="6">
    <location>
        <begin position="159"/>
        <end position="177"/>
    </location>
</feature>
<evidence type="ECO:0000256" key="1">
    <source>
        <dbReference type="ARBA" id="ARBA00004141"/>
    </source>
</evidence>
<evidence type="ECO:0000256" key="3">
    <source>
        <dbReference type="ARBA" id="ARBA00022692"/>
    </source>
</evidence>
<accession>A0A918F891</accession>
<name>A0A918F891_AGRME</name>
<reference evidence="7" key="2">
    <citation type="submission" date="2020-09" db="EMBL/GenBank/DDBJ databases">
        <authorList>
            <person name="Sun Q."/>
            <person name="Ohkuma M."/>
        </authorList>
    </citation>
    <scope>NUCLEOTIDE SEQUENCE</scope>
    <source>
        <strain evidence="7">JCM 3346</strain>
    </source>
</reference>
<protein>
    <recommendedName>
        <fullName evidence="6">Probable membrane transporter protein</fullName>
    </recommendedName>
</protein>
<evidence type="ECO:0000256" key="5">
    <source>
        <dbReference type="ARBA" id="ARBA00023136"/>
    </source>
</evidence>